<dbReference type="AlphaFoldDB" id="A0A5C8ZYH6"/>
<dbReference type="EMBL" id="VRYZ01000003">
    <property type="protein sequence ID" value="TXS92467.1"/>
    <property type="molecule type" value="Genomic_DNA"/>
</dbReference>
<sequence length="378" mass="41453">MQDEQPMVLRRLAHDYYHAIASACGQKGGLLTATWSVVIARLCYDIGPRYHSLFQLGSRSRTQWPEYLIDDSLKPLLKNVNSEPARALVRDKLLFYRHCLEHQLTTIPVIYAFDPRDIDAANTGKDLAGEFSNALDNAGDNIFFKLIDGSWGEGAFSASRIGNGLWQVEGSNFEPLELLAFCKRRHEETDPDSKGWIVQSRIDNHQDIKAALSPVALSTVRIVTIIDQNGIEILLAVARLPTGQNNTDNFAHGSSGNLVAAMDIDSGQIGQAWTSLSGRWPKIVPIDKHPDTGVSISGHRLPDWEDALDLVRCAHRSLPGLKAVGWDIAFTDNGPIIVEANGQFDVDLLQVALNQGLASILLPRLAPGTPTAGEPLQL</sequence>
<keyword evidence="3" id="KW-1185">Reference proteome</keyword>
<reference evidence="2 3" key="1">
    <citation type="submission" date="2019-08" db="EMBL/GenBank/DDBJ databases">
        <title>Parahaliea maris sp. nov., isolated from the surface seawater.</title>
        <authorList>
            <person name="Liu Y."/>
        </authorList>
    </citation>
    <scope>NUCLEOTIDE SEQUENCE [LARGE SCALE GENOMIC DNA]</scope>
    <source>
        <strain evidence="2 3">S2-26</strain>
    </source>
</reference>
<dbReference type="InterPro" id="IPR039523">
    <property type="entry name" value="RimK-rel_E_lig_ATP-grasp"/>
</dbReference>
<organism evidence="2 3">
    <name type="scientific">Parahaliea aestuarii</name>
    <dbReference type="NCBI Taxonomy" id="1852021"/>
    <lineage>
        <taxon>Bacteria</taxon>
        <taxon>Pseudomonadati</taxon>
        <taxon>Pseudomonadota</taxon>
        <taxon>Gammaproteobacteria</taxon>
        <taxon>Cellvibrionales</taxon>
        <taxon>Halieaceae</taxon>
        <taxon>Parahaliea</taxon>
    </lineage>
</organism>
<evidence type="ECO:0000313" key="3">
    <source>
        <dbReference type="Proteomes" id="UP000321933"/>
    </source>
</evidence>
<evidence type="ECO:0000259" key="1">
    <source>
        <dbReference type="Pfam" id="PF14397"/>
    </source>
</evidence>
<comment type="caution">
    <text evidence="2">The sequence shown here is derived from an EMBL/GenBank/DDBJ whole genome shotgun (WGS) entry which is preliminary data.</text>
</comment>
<evidence type="ECO:0000313" key="2">
    <source>
        <dbReference type="EMBL" id="TXS92467.1"/>
    </source>
</evidence>
<dbReference type="OrthoDB" id="336227at2"/>
<name>A0A5C8ZYH6_9GAMM</name>
<dbReference type="SUPFAM" id="SSF56059">
    <property type="entry name" value="Glutathione synthetase ATP-binding domain-like"/>
    <property type="match status" value="1"/>
</dbReference>
<dbReference type="Proteomes" id="UP000321933">
    <property type="component" value="Unassembled WGS sequence"/>
</dbReference>
<proteinExistence type="predicted"/>
<gene>
    <name evidence="2" type="ORF">FVW59_08590</name>
</gene>
<protein>
    <recommendedName>
        <fullName evidence="1">Alpha-L-glutamate ligase-related protein ATP-grasp domain-containing protein</fullName>
    </recommendedName>
</protein>
<accession>A0A5C8ZYH6</accession>
<feature type="domain" description="Alpha-L-glutamate ligase-related protein ATP-grasp" evidence="1">
    <location>
        <begin position="77"/>
        <end position="359"/>
    </location>
</feature>
<dbReference type="Pfam" id="PF14397">
    <property type="entry name" value="ATPgrasp_ST"/>
    <property type="match status" value="1"/>
</dbReference>